<proteinExistence type="predicted"/>
<dbReference type="Proteomes" id="UP000789920">
    <property type="component" value="Unassembled WGS sequence"/>
</dbReference>
<protein>
    <submittedName>
        <fullName evidence="1">8937_t:CDS:1</fullName>
    </submittedName>
</protein>
<evidence type="ECO:0000313" key="1">
    <source>
        <dbReference type="EMBL" id="CAG8738653.1"/>
    </source>
</evidence>
<organism evidence="1 2">
    <name type="scientific">Racocetra persica</name>
    <dbReference type="NCBI Taxonomy" id="160502"/>
    <lineage>
        <taxon>Eukaryota</taxon>
        <taxon>Fungi</taxon>
        <taxon>Fungi incertae sedis</taxon>
        <taxon>Mucoromycota</taxon>
        <taxon>Glomeromycotina</taxon>
        <taxon>Glomeromycetes</taxon>
        <taxon>Diversisporales</taxon>
        <taxon>Gigasporaceae</taxon>
        <taxon>Racocetra</taxon>
    </lineage>
</organism>
<sequence length="298" mass="34966">QIKDINNIIEMLIKEYFNNAHENSAKNLEKELNELFELLQTIELDRYLTLREKTIKSNGFFQMLFKYNDYNFKQITRVSKETFMHLENLIHDNPVFLNKSEHLQRPVWQQLAVTLERLGCNENSASIGRFARQWGLGIGTVVEYTKRVITAINSIGNDYVQWPNFIERQQISERMEISSGFKGCIGFLDGTDVILEYKPSKDGETYYRSVTDSTAYKSTPLFQNTQNFFKEGEYLLADCGYQLTSTTIIPYRQPYANIPENAVFNELLAKERVRIEHVNGICERKIWLFKWNKNSNFI</sequence>
<comment type="caution">
    <text evidence="1">The sequence shown here is derived from an EMBL/GenBank/DDBJ whole genome shotgun (WGS) entry which is preliminary data.</text>
</comment>
<evidence type="ECO:0000313" key="2">
    <source>
        <dbReference type="Proteomes" id="UP000789920"/>
    </source>
</evidence>
<keyword evidence="2" id="KW-1185">Reference proteome</keyword>
<name>A0ACA9Q6J8_9GLOM</name>
<dbReference type="EMBL" id="CAJVQC010028120">
    <property type="protein sequence ID" value="CAG8738653.1"/>
    <property type="molecule type" value="Genomic_DNA"/>
</dbReference>
<reference evidence="1" key="1">
    <citation type="submission" date="2021-06" db="EMBL/GenBank/DDBJ databases">
        <authorList>
            <person name="Kallberg Y."/>
            <person name="Tangrot J."/>
            <person name="Rosling A."/>
        </authorList>
    </citation>
    <scope>NUCLEOTIDE SEQUENCE</scope>
    <source>
        <strain evidence="1">MA461A</strain>
    </source>
</reference>
<feature type="non-terminal residue" evidence="1">
    <location>
        <position position="1"/>
    </location>
</feature>
<gene>
    <name evidence="1" type="ORF">RPERSI_LOCUS12928</name>
</gene>
<accession>A0ACA9Q6J8</accession>